<proteinExistence type="predicted"/>
<dbReference type="AlphaFoldDB" id="A0A915D4Q7"/>
<keyword evidence="1" id="KW-1185">Reference proteome</keyword>
<accession>A0A915D4Q7</accession>
<organism evidence="1 2">
    <name type="scientific">Ditylenchus dipsaci</name>
    <dbReference type="NCBI Taxonomy" id="166011"/>
    <lineage>
        <taxon>Eukaryota</taxon>
        <taxon>Metazoa</taxon>
        <taxon>Ecdysozoa</taxon>
        <taxon>Nematoda</taxon>
        <taxon>Chromadorea</taxon>
        <taxon>Rhabditida</taxon>
        <taxon>Tylenchina</taxon>
        <taxon>Tylenchomorpha</taxon>
        <taxon>Sphaerularioidea</taxon>
        <taxon>Anguinidae</taxon>
        <taxon>Anguininae</taxon>
        <taxon>Ditylenchus</taxon>
    </lineage>
</organism>
<evidence type="ECO:0000313" key="2">
    <source>
        <dbReference type="WBParaSite" id="jg1556"/>
    </source>
</evidence>
<dbReference type="Proteomes" id="UP000887574">
    <property type="component" value="Unplaced"/>
</dbReference>
<name>A0A915D4Q7_9BILA</name>
<dbReference type="WBParaSite" id="jg1556">
    <property type="protein sequence ID" value="jg1556"/>
    <property type="gene ID" value="jg1556"/>
</dbReference>
<protein>
    <submittedName>
        <fullName evidence="2">Uncharacterized protein</fullName>
    </submittedName>
</protein>
<sequence length="121" mass="12970">MDPNNMTSLTPQQLAQLLPGHLTTGANGQPVTVLLDYGPAGQQQIQLQTLPVTPVLEPSRKDGTLDDTIDQVVGHQQPLYVYNPPNGTPAENSTSAAVKVPPKENLELKLLSPNQKTVDNP</sequence>
<evidence type="ECO:0000313" key="1">
    <source>
        <dbReference type="Proteomes" id="UP000887574"/>
    </source>
</evidence>
<reference evidence="2" key="1">
    <citation type="submission" date="2022-11" db="UniProtKB">
        <authorList>
            <consortium name="WormBaseParasite"/>
        </authorList>
    </citation>
    <scope>IDENTIFICATION</scope>
</reference>